<keyword evidence="2" id="KW-1185">Reference proteome</keyword>
<dbReference type="AlphaFoldDB" id="A0A9W6ZMK2"/>
<proteinExistence type="predicted"/>
<reference evidence="2" key="1">
    <citation type="journal article" date="2023" name="Commun. Biol.">
        <title>Genome analysis of Parmales, the sister group of diatoms, reveals the evolutionary specialization of diatoms from phago-mixotrophs to photoautotrophs.</title>
        <authorList>
            <person name="Ban H."/>
            <person name="Sato S."/>
            <person name="Yoshikawa S."/>
            <person name="Yamada K."/>
            <person name="Nakamura Y."/>
            <person name="Ichinomiya M."/>
            <person name="Sato N."/>
            <person name="Blanc-Mathieu R."/>
            <person name="Endo H."/>
            <person name="Kuwata A."/>
            <person name="Ogata H."/>
        </authorList>
    </citation>
    <scope>NUCLEOTIDE SEQUENCE [LARGE SCALE GENOMIC DNA]</scope>
    <source>
        <strain evidence="2">NIES 3700</strain>
    </source>
</reference>
<accession>A0A9W6ZMK2</accession>
<comment type="caution">
    <text evidence="1">The sequence shown here is derived from an EMBL/GenBank/DDBJ whole genome shotgun (WGS) entry which is preliminary data.</text>
</comment>
<dbReference type="InterPro" id="IPR002110">
    <property type="entry name" value="Ankyrin_rpt"/>
</dbReference>
<protein>
    <submittedName>
        <fullName evidence="1">Uncharacterized protein</fullName>
    </submittedName>
</protein>
<name>A0A9W6ZMK2_9STRA</name>
<evidence type="ECO:0000313" key="1">
    <source>
        <dbReference type="EMBL" id="GMH52690.1"/>
    </source>
</evidence>
<dbReference type="Gene3D" id="1.25.40.20">
    <property type="entry name" value="Ankyrin repeat-containing domain"/>
    <property type="match status" value="1"/>
</dbReference>
<evidence type="ECO:0000313" key="2">
    <source>
        <dbReference type="Proteomes" id="UP001165122"/>
    </source>
</evidence>
<organism evidence="1 2">
    <name type="scientific">Triparma laevis f. longispina</name>
    <dbReference type="NCBI Taxonomy" id="1714387"/>
    <lineage>
        <taxon>Eukaryota</taxon>
        <taxon>Sar</taxon>
        <taxon>Stramenopiles</taxon>
        <taxon>Ochrophyta</taxon>
        <taxon>Bolidophyceae</taxon>
        <taxon>Parmales</taxon>
        <taxon>Triparmaceae</taxon>
        <taxon>Triparma</taxon>
    </lineage>
</organism>
<dbReference type="EMBL" id="BRXW01000419">
    <property type="protein sequence ID" value="GMH52690.1"/>
    <property type="molecule type" value="Genomic_DNA"/>
</dbReference>
<dbReference type="InterPro" id="IPR036770">
    <property type="entry name" value="Ankyrin_rpt-contain_sf"/>
</dbReference>
<dbReference type="OrthoDB" id="188462at2759"/>
<dbReference type="Proteomes" id="UP001165122">
    <property type="component" value="Unassembled WGS sequence"/>
</dbReference>
<sequence length="89" mass="9599">MSRLLYDASLNGIDVNMARNGGYTSLYIASGKAEVVKLLLNADGIDVYKADKNGNTPLEIAKKHSQVEIVALLSEAADLSPPPSKRRKL</sequence>
<gene>
    <name evidence="1" type="ORF">TrLO_g10388</name>
</gene>
<dbReference type="SUPFAM" id="SSF48403">
    <property type="entry name" value="Ankyrin repeat"/>
    <property type="match status" value="1"/>
</dbReference>
<dbReference type="Pfam" id="PF12796">
    <property type="entry name" value="Ank_2"/>
    <property type="match status" value="1"/>
</dbReference>